<evidence type="ECO:0000313" key="2">
    <source>
        <dbReference type="Proteomes" id="UP001276659"/>
    </source>
</evidence>
<gene>
    <name evidence="1" type="ORF">OEA41_001344</name>
</gene>
<reference evidence="1" key="1">
    <citation type="submission" date="2022-11" db="EMBL/GenBank/DDBJ databases">
        <title>Chromosomal genome sequence assembly and mating type (MAT) locus characterization of the leprose asexual lichenized fungus Lepraria neglecta (Nyl.) Erichsen.</title>
        <authorList>
            <person name="Allen J.L."/>
            <person name="Pfeffer B."/>
        </authorList>
    </citation>
    <scope>NUCLEOTIDE SEQUENCE</scope>
    <source>
        <strain evidence="1">Allen 5258</strain>
    </source>
</reference>
<evidence type="ECO:0000313" key="1">
    <source>
        <dbReference type="EMBL" id="KAK3174100.1"/>
    </source>
</evidence>
<accession>A0AAD9Z9K5</accession>
<comment type="caution">
    <text evidence="1">The sequence shown here is derived from an EMBL/GenBank/DDBJ whole genome shotgun (WGS) entry which is preliminary data.</text>
</comment>
<keyword evidence="2" id="KW-1185">Reference proteome</keyword>
<name>A0AAD9Z9K5_9LECA</name>
<dbReference type="Proteomes" id="UP001276659">
    <property type="component" value="Unassembled WGS sequence"/>
</dbReference>
<protein>
    <submittedName>
        <fullName evidence="1">Uncharacterized protein</fullName>
    </submittedName>
</protein>
<dbReference type="AlphaFoldDB" id="A0AAD9Z9K5"/>
<sequence length="274" mass="31074">MTTQTTFRFLDLARELRDRIYDAVLSSDTLTQPPKSPQEAGDRWCEESRLGRFRGIMHSTAPITYTCSGLLQSNRQISRELQEAIEWNGGVEYHLDIMVAEASLWPTWLALPAPVKYARKITVDFRNCSRTYGIRWVGNGGPGRVVQNLLRLLGQFVASGPRFLGSRNGVPGASMPELRLEVLEIHLVRMPDDAKPVVEEDFGLDPEEEAEFRLQQRLSNLVGSGLLFGKVGVVRLRWEDGEREWQVEDRNEVDKAATGRLWAPYGWVPGEEFT</sequence>
<organism evidence="1 2">
    <name type="scientific">Lepraria neglecta</name>
    <dbReference type="NCBI Taxonomy" id="209136"/>
    <lineage>
        <taxon>Eukaryota</taxon>
        <taxon>Fungi</taxon>
        <taxon>Dikarya</taxon>
        <taxon>Ascomycota</taxon>
        <taxon>Pezizomycotina</taxon>
        <taxon>Lecanoromycetes</taxon>
        <taxon>OSLEUM clade</taxon>
        <taxon>Lecanoromycetidae</taxon>
        <taxon>Lecanorales</taxon>
        <taxon>Lecanorineae</taxon>
        <taxon>Stereocaulaceae</taxon>
        <taxon>Lepraria</taxon>
    </lineage>
</organism>
<proteinExistence type="predicted"/>
<dbReference type="EMBL" id="JASNWA010000006">
    <property type="protein sequence ID" value="KAK3174100.1"/>
    <property type="molecule type" value="Genomic_DNA"/>
</dbReference>